<gene>
    <name evidence="3" type="ORF">FAZ95_16420</name>
</gene>
<evidence type="ECO:0000313" key="3">
    <source>
        <dbReference type="EMBL" id="QCP50604.1"/>
    </source>
</evidence>
<keyword evidence="4" id="KW-1185">Reference proteome</keyword>
<dbReference type="InterPro" id="IPR029046">
    <property type="entry name" value="LolA/LolB/LppX"/>
</dbReference>
<feature type="signal peptide" evidence="2">
    <location>
        <begin position="1"/>
        <end position="25"/>
    </location>
</feature>
<dbReference type="Pfam" id="PF19574">
    <property type="entry name" value="LolA_3"/>
    <property type="match status" value="1"/>
</dbReference>
<keyword evidence="3" id="KW-0449">Lipoprotein</keyword>
<dbReference type="CDD" id="cd16325">
    <property type="entry name" value="LolA"/>
    <property type="match status" value="1"/>
</dbReference>
<keyword evidence="1 2" id="KW-0732">Signal</keyword>
<sequence>MVLTKLKRLAAAGAVLSAALCVANAALLPSAQAAAPSDDARLVSQIAAHLAQAPGIRAQFKQTQTLAALKAPLVSTGTLLFMRERGVIWQIDSPIRTTYVISDSGVTEIDASGKRIARAARSAGGVAQVSRMMRSMLGGDLSALYSQFDVTASGTPKQWQMQLTPNQPQLAQRLKGLRMAGGDFLQTLTITSANGDATRIDFANSAAVAEPSSAERALFGAN</sequence>
<evidence type="ECO:0000313" key="4">
    <source>
        <dbReference type="Proteomes" id="UP000298656"/>
    </source>
</evidence>
<dbReference type="KEGG" id="tvl:FAZ95_16420"/>
<dbReference type="InterPro" id="IPR004564">
    <property type="entry name" value="OM_lipoprot_carrier_LolA-like"/>
</dbReference>
<reference evidence="3 4" key="1">
    <citation type="submission" date="2019-05" db="EMBL/GenBank/DDBJ databases">
        <title>Burkholderia sp. DHOD12, isolated from subtropical forest soil.</title>
        <authorList>
            <person name="Gao Z.-H."/>
            <person name="Qiu L.-H."/>
        </authorList>
    </citation>
    <scope>NUCLEOTIDE SEQUENCE [LARGE SCALE GENOMIC DNA]</scope>
    <source>
        <strain evidence="3 4">DHOD12</strain>
    </source>
</reference>
<feature type="chain" id="PRO_5020463040" evidence="2">
    <location>
        <begin position="26"/>
        <end position="222"/>
    </location>
</feature>
<accession>A0A4P8IU50</accession>
<evidence type="ECO:0000256" key="2">
    <source>
        <dbReference type="SAM" id="SignalP"/>
    </source>
</evidence>
<name>A0A4P8IU50_9BURK</name>
<dbReference type="OrthoDB" id="7025041at2"/>
<evidence type="ECO:0000256" key="1">
    <source>
        <dbReference type="ARBA" id="ARBA00022729"/>
    </source>
</evidence>
<organism evidence="3 4">
    <name type="scientific">Trinickia violacea</name>
    <dbReference type="NCBI Taxonomy" id="2571746"/>
    <lineage>
        <taxon>Bacteria</taxon>
        <taxon>Pseudomonadati</taxon>
        <taxon>Pseudomonadota</taxon>
        <taxon>Betaproteobacteria</taxon>
        <taxon>Burkholderiales</taxon>
        <taxon>Burkholderiaceae</taxon>
        <taxon>Trinickia</taxon>
    </lineage>
</organism>
<dbReference type="RefSeq" id="WP_137333417.1">
    <property type="nucleotide sequence ID" value="NZ_CP040077.1"/>
</dbReference>
<dbReference type="Gene3D" id="2.50.20.10">
    <property type="entry name" value="Lipoprotein localisation LolA/LolB/LppX"/>
    <property type="match status" value="1"/>
</dbReference>
<protein>
    <submittedName>
        <fullName evidence="3">Outer membrane lipoprotein carrier protein LolA</fullName>
    </submittedName>
</protein>
<dbReference type="Proteomes" id="UP000298656">
    <property type="component" value="Chromosome 1"/>
</dbReference>
<dbReference type="SUPFAM" id="SSF89392">
    <property type="entry name" value="Prokaryotic lipoproteins and lipoprotein localization factors"/>
    <property type="match status" value="1"/>
</dbReference>
<dbReference type="EMBL" id="CP040077">
    <property type="protein sequence ID" value="QCP50604.1"/>
    <property type="molecule type" value="Genomic_DNA"/>
</dbReference>
<dbReference type="AlphaFoldDB" id="A0A4P8IU50"/>
<proteinExistence type="predicted"/>